<dbReference type="InterPro" id="IPR029044">
    <property type="entry name" value="Nucleotide-diphossugar_trans"/>
</dbReference>
<dbReference type="SUPFAM" id="SSF53448">
    <property type="entry name" value="Nucleotide-diphospho-sugar transferases"/>
    <property type="match status" value="1"/>
</dbReference>
<comment type="caution">
    <text evidence="2">The sequence shown here is derived from an EMBL/GenBank/DDBJ whole genome shotgun (WGS) entry which is preliminary data.</text>
</comment>
<keyword evidence="3" id="KW-1185">Reference proteome</keyword>
<evidence type="ECO:0000313" key="2">
    <source>
        <dbReference type="EMBL" id="OPC85148.1"/>
    </source>
</evidence>
<dbReference type="GO" id="GO:0016779">
    <property type="term" value="F:nucleotidyltransferase activity"/>
    <property type="evidence" value="ECO:0007669"/>
    <property type="project" value="UniProtKB-ARBA"/>
</dbReference>
<dbReference type="InterPro" id="IPR025877">
    <property type="entry name" value="MobA-like_NTP_Trfase"/>
</dbReference>
<proteinExistence type="predicted"/>
<dbReference type="Gene3D" id="3.90.550.10">
    <property type="entry name" value="Spore Coat Polysaccharide Biosynthesis Protein SpsA, Chain A"/>
    <property type="match status" value="1"/>
</dbReference>
<dbReference type="Proteomes" id="UP000190037">
    <property type="component" value="Unassembled WGS sequence"/>
</dbReference>
<dbReference type="PANTHER" id="PTHR43777:SF1">
    <property type="entry name" value="MOLYBDENUM COFACTOR CYTIDYLYLTRANSFERASE"/>
    <property type="match status" value="1"/>
</dbReference>
<keyword evidence="2" id="KW-0808">Transferase</keyword>
<evidence type="ECO:0000259" key="1">
    <source>
        <dbReference type="Pfam" id="PF12804"/>
    </source>
</evidence>
<name>A0A1T3P7S9_9ACTN</name>
<reference evidence="2 3" key="1">
    <citation type="submission" date="2017-03" db="EMBL/GenBank/DDBJ databases">
        <title>Draft genome sequence of Streptomyces scabrisporus NF3, endophyte isolated from Amphipterygium adstringens.</title>
        <authorList>
            <person name="Vazquez M."/>
            <person name="Ceapa C.D."/>
            <person name="Rodriguez Luna D."/>
            <person name="Sanchez Esquivel S."/>
        </authorList>
    </citation>
    <scope>NUCLEOTIDE SEQUENCE [LARGE SCALE GENOMIC DNA]</scope>
    <source>
        <strain evidence="2 3">NF3</strain>
    </source>
</reference>
<dbReference type="PANTHER" id="PTHR43777">
    <property type="entry name" value="MOLYBDENUM COFACTOR CYTIDYLYLTRANSFERASE"/>
    <property type="match status" value="1"/>
</dbReference>
<dbReference type="OrthoDB" id="4427994at2"/>
<dbReference type="GO" id="GO:0016301">
    <property type="term" value="F:kinase activity"/>
    <property type="evidence" value="ECO:0007669"/>
    <property type="project" value="UniProtKB-KW"/>
</dbReference>
<dbReference type="EMBL" id="MWQN01000001">
    <property type="protein sequence ID" value="OPC85148.1"/>
    <property type="molecule type" value="Genomic_DNA"/>
</dbReference>
<dbReference type="CDD" id="cd04182">
    <property type="entry name" value="GT_2_like_f"/>
    <property type="match status" value="1"/>
</dbReference>
<sequence length="208" mass="21198">MRVRAVDEGKGCPVGDVVGLVLAAGGGRRLGGRAKARLVHRGRPLVEFAVAESRRGGCDRVVVVLGAEADAVLAEADLTGCVVVRNDDWASGMGSSLAAGVAALPADADAVVVTLVDMPGVGAAAVARLIAAHAAPEDLIAAAYAGRRGHPVLFGRAWWAELAAGAEGDAGARALLAEQRDRVRLIECADVADPFDIDTPADLARLDP</sequence>
<keyword evidence="2" id="KW-0418">Kinase</keyword>
<feature type="domain" description="MobA-like NTP transferase" evidence="1">
    <location>
        <begin position="19"/>
        <end position="181"/>
    </location>
</feature>
<accession>A0A1T3P7S9</accession>
<gene>
    <name evidence="2" type="ORF">B4N89_19370</name>
</gene>
<dbReference type="Pfam" id="PF12804">
    <property type="entry name" value="NTP_transf_3"/>
    <property type="match status" value="1"/>
</dbReference>
<dbReference type="STRING" id="159449.B4N89_19370"/>
<dbReference type="RefSeq" id="WP_078977095.1">
    <property type="nucleotide sequence ID" value="NZ_MWQN01000001.1"/>
</dbReference>
<protein>
    <submittedName>
        <fullName evidence="2">4-diphosphocytidyl-2C-methyl-D-erythritol kinase</fullName>
    </submittedName>
</protein>
<evidence type="ECO:0000313" key="3">
    <source>
        <dbReference type="Proteomes" id="UP000190037"/>
    </source>
</evidence>
<dbReference type="AlphaFoldDB" id="A0A1T3P7S9"/>
<organism evidence="2 3">
    <name type="scientific">Embleya scabrispora</name>
    <dbReference type="NCBI Taxonomy" id="159449"/>
    <lineage>
        <taxon>Bacteria</taxon>
        <taxon>Bacillati</taxon>
        <taxon>Actinomycetota</taxon>
        <taxon>Actinomycetes</taxon>
        <taxon>Kitasatosporales</taxon>
        <taxon>Streptomycetaceae</taxon>
        <taxon>Embleya</taxon>
    </lineage>
</organism>